<evidence type="ECO:0000313" key="2">
    <source>
        <dbReference type="Proteomes" id="UP000000759"/>
    </source>
</evidence>
<dbReference type="HOGENOM" id="CLU_643229_0_0_1"/>
<dbReference type="eggNOG" id="ENOG502T006">
    <property type="taxonomic scope" value="Eukaryota"/>
</dbReference>
<evidence type="ECO:0000313" key="1">
    <source>
        <dbReference type="EMBL" id="EEC45410.1"/>
    </source>
</evidence>
<gene>
    <name evidence="1" type="ORF">PHATRDRAFT_39074</name>
</gene>
<dbReference type="Gene3D" id="1.20.58.2190">
    <property type="match status" value="1"/>
</dbReference>
<dbReference type="AlphaFoldDB" id="B7G7R4"/>
<dbReference type="RefSeq" id="XP_002183192.1">
    <property type="nucleotide sequence ID" value="XM_002183156.1"/>
</dbReference>
<reference evidence="2" key="2">
    <citation type="submission" date="2008-08" db="EMBL/GenBank/DDBJ databases">
        <authorList>
            <consortium name="Diatom Consortium"/>
            <person name="Grigoriev I."/>
            <person name="Grimwood J."/>
            <person name="Kuo A."/>
            <person name="Otillar R.P."/>
            <person name="Salamov A."/>
            <person name="Detter J.C."/>
            <person name="Lindquist E."/>
            <person name="Shapiro H."/>
            <person name="Lucas S."/>
            <person name="Glavina del Rio T."/>
            <person name="Pitluck S."/>
            <person name="Rokhsar D."/>
            <person name="Bowler C."/>
        </authorList>
    </citation>
    <scope>GENOME REANNOTATION</scope>
    <source>
        <strain evidence="2">CCAP 1055/1</strain>
    </source>
</reference>
<organism evidence="1 2">
    <name type="scientific">Phaeodactylum tricornutum (strain CCAP 1055/1)</name>
    <dbReference type="NCBI Taxonomy" id="556484"/>
    <lineage>
        <taxon>Eukaryota</taxon>
        <taxon>Sar</taxon>
        <taxon>Stramenopiles</taxon>
        <taxon>Ochrophyta</taxon>
        <taxon>Bacillariophyta</taxon>
        <taxon>Bacillariophyceae</taxon>
        <taxon>Bacillariophycidae</taxon>
        <taxon>Naviculales</taxon>
        <taxon>Phaeodactylaceae</taxon>
        <taxon>Phaeodactylum</taxon>
    </lineage>
</organism>
<dbReference type="SUPFAM" id="SSF143503">
    <property type="entry name" value="PUG domain-like"/>
    <property type="match status" value="1"/>
</dbReference>
<proteinExistence type="predicted"/>
<reference evidence="1 2" key="1">
    <citation type="journal article" date="2008" name="Nature">
        <title>The Phaeodactylum genome reveals the evolutionary history of diatom genomes.</title>
        <authorList>
            <person name="Bowler C."/>
            <person name="Allen A.E."/>
            <person name="Badger J.H."/>
            <person name="Grimwood J."/>
            <person name="Jabbari K."/>
            <person name="Kuo A."/>
            <person name="Maheswari U."/>
            <person name="Martens C."/>
            <person name="Maumus F."/>
            <person name="Otillar R.P."/>
            <person name="Rayko E."/>
            <person name="Salamov A."/>
            <person name="Vandepoele K."/>
            <person name="Beszteri B."/>
            <person name="Gruber A."/>
            <person name="Heijde M."/>
            <person name="Katinka M."/>
            <person name="Mock T."/>
            <person name="Valentin K."/>
            <person name="Verret F."/>
            <person name="Berges J.A."/>
            <person name="Brownlee C."/>
            <person name="Cadoret J.P."/>
            <person name="Chiovitti A."/>
            <person name="Choi C.J."/>
            <person name="Coesel S."/>
            <person name="De Martino A."/>
            <person name="Detter J.C."/>
            <person name="Durkin C."/>
            <person name="Falciatore A."/>
            <person name="Fournet J."/>
            <person name="Haruta M."/>
            <person name="Huysman M.J."/>
            <person name="Jenkins B.D."/>
            <person name="Jiroutova K."/>
            <person name="Jorgensen R.E."/>
            <person name="Joubert Y."/>
            <person name="Kaplan A."/>
            <person name="Kroger N."/>
            <person name="Kroth P.G."/>
            <person name="La Roche J."/>
            <person name="Lindquist E."/>
            <person name="Lommer M."/>
            <person name="Martin-Jezequel V."/>
            <person name="Lopez P.J."/>
            <person name="Lucas S."/>
            <person name="Mangogna M."/>
            <person name="McGinnis K."/>
            <person name="Medlin L.K."/>
            <person name="Montsant A."/>
            <person name="Oudot-Le Secq M.P."/>
            <person name="Napoli C."/>
            <person name="Obornik M."/>
            <person name="Parker M.S."/>
            <person name="Petit J.L."/>
            <person name="Porcel B.M."/>
            <person name="Poulsen N."/>
            <person name="Robison M."/>
            <person name="Rychlewski L."/>
            <person name="Rynearson T.A."/>
            <person name="Schmutz J."/>
            <person name="Shapiro H."/>
            <person name="Siaut M."/>
            <person name="Stanley M."/>
            <person name="Sussman M.R."/>
            <person name="Taylor A.R."/>
            <person name="Vardi A."/>
            <person name="von Dassow P."/>
            <person name="Vyverman W."/>
            <person name="Willis A."/>
            <person name="Wyrwicz L.S."/>
            <person name="Rokhsar D.S."/>
            <person name="Weissenbach J."/>
            <person name="Armbrust E.V."/>
            <person name="Green B.R."/>
            <person name="Van de Peer Y."/>
            <person name="Grigoriev I.V."/>
        </authorList>
    </citation>
    <scope>NUCLEOTIDE SEQUENCE [LARGE SCALE GENOMIC DNA]</scope>
    <source>
        <strain evidence="1 2">CCAP 1055/1</strain>
    </source>
</reference>
<sequence>MYIDPWWTTSVEHIWKETIQPRGVPILWTCAISIASYLWWLSRNNNQSAHLISKSTPNRILLDDLAKALKLQKDVQPEVNADCSSLAPFSGRQKTVTPRLKTQRSSSLCSSSLTSKPPGPPIFARTATDEHPGFACWCDIEASLFRVYIRGRVDDTPVIPPYNPRSRRGKVDLYLQVTNATSRYLQVFWTTWIDHPWIFRDAHTDDIILHYIPYRVIPTNSSQPTVHPEDPTLGMHRFTIRDVIHTTTQEQACYSCIVDDPILPFPTANHLTSKSEALEWTLIYCQRLCYLDWPVLHAYLRNILLNPDRAKYRRLRNGNVNFASAVWNTPARGTLLTLGLVEHGGYVELGTAKPLPPARIRDVSKALARIDGLIRTLRKLDGDVVIYVTATWCRWLRSGRVLSCWRDGGDLKQHNRECVHQTLSLDA</sequence>
<dbReference type="InParanoid" id="B7G7R4"/>
<dbReference type="PaxDb" id="2850-Phatr39074"/>
<dbReference type="InterPro" id="IPR036208">
    <property type="entry name" value="VHL_sf"/>
</dbReference>
<dbReference type="GeneID" id="7194800"/>
<dbReference type="KEGG" id="pti:PHATRDRAFT_39074"/>
<keyword evidence="2" id="KW-1185">Reference proteome</keyword>
<protein>
    <submittedName>
        <fullName evidence="1">Uncharacterized protein</fullName>
    </submittedName>
</protein>
<dbReference type="SUPFAM" id="SSF49468">
    <property type="entry name" value="VHL"/>
    <property type="match status" value="1"/>
</dbReference>
<dbReference type="CDD" id="cd09212">
    <property type="entry name" value="PUB"/>
    <property type="match status" value="1"/>
</dbReference>
<dbReference type="OrthoDB" id="413400at2759"/>
<name>B7G7R4_PHATC</name>
<accession>B7G7R4</accession>
<dbReference type="Proteomes" id="UP000000759">
    <property type="component" value="Chromosome 18"/>
</dbReference>
<dbReference type="EMBL" id="CM000620">
    <property type="protein sequence ID" value="EEC45410.1"/>
    <property type="molecule type" value="Genomic_DNA"/>
</dbReference>
<dbReference type="InterPro" id="IPR036339">
    <property type="entry name" value="PUB-like_dom_sf"/>
</dbReference>